<organism evidence="1">
    <name type="scientific">Brassica cretica</name>
    <name type="common">Mustard</name>
    <dbReference type="NCBI Taxonomy" id="69181"/>
    <lineage>
        <taxon>Eukaryota</taxon>
        <taxon>Viridiplantae</taxon>
        <taxon>Streptophyta</taxon>
        <taxon>Embryophyta</taxon>
        <taxon>Tracheophyta</taxon>
        <taxon>Spermatophyta</taxon>
        <taxon>Magnoliopsida</taxon>
        <taxon>eudicotyledons</taxon>
        <taxon>Gunneridae</taxon>
        <taxon>Pentapetalae</taxon>
        <taxon>rosids</taxon>
        <taxon>malvids</taxon>
        <taxon>Brassicales</taxon>
        <taxon>Brassicaceae</taxon>
        <taxon>Brassiceae</taxon>
        <taxon>Brassica</taxon>
    </lineage>
</organism>
<gene>
    <name evidence="1" type="ORF">F2Q70_00031602</name>
</gene>
<proteinExistence type="predicted"/>
<protein>
    <submittedName>
        <fullName evidence="1">Uncharacterized protein</fullName>
    </submittedName>
</protein>
<dbReference type="EMBL" id="QGKY02002305">
    <property type="protein sequence ID" value="KAF2534451.1"/>
    <property type="molecule type" value="Genomic_DNA"/>
</dbReference>
<accession>A0A8S9FMS5</accession>
<comment type="caution">
    <text evidence="1">The sequence shown here is derived from an EMBL/GenBank/DDBJ whole genome shotgun (WGS) entry which is preliminary data.</text>
</comment>
<dbReference type="AlphaFoldDB" id="A0A8S9FMS5"/>
<reference evidence="1" key="1">
    <citation type="submission" date="2019-12" db="EMBL/GenBank/DDBJ databases">
        <title>Genome sequencing and annotation of Brassica cretica.</title>
        <authorList>
            <person name="Studholme D.J."/>
            <person name="Sarris P.F."/>
        </authorList>
    </citation>
    <scope>NUCLEOTIDE SEQUENCE</scope>
    <source>
        <strain evidence="1">PFS-102/07</strain>
        <tissue evidence="1">Leaf</tissue>
    </source>
</reference>
<sequence length="252" mass="28240">MDWLKSVKSFIFIVHLHVQGNDNHHEGTDSLWLASPPIYQRRRFFSTRYESRAQPSFPWISSNPSTDLMIPRRTKEKSMKPSSSSSSSSLLVNPIRWFIEGEGMFIEGEGVFIVKACSLTTGSSTTGSSRVHRRRVHRGFIDDGFSQAPSPAISLKLHLRRSLSQKIAVILQMKHMRMIQCLKKAGYGSVPRDDRFISMDSEVDSSGFSTGFYQAFMILDLAVNNAGALGGKRLLVDATNARTVQSLEILIL</sequence>
<name>A0A8S9FMS5_BRACR</name>
<evidence type="ECO:0000313" key="1">
    <source>
        <dbReference type="EMBL" id="KAF2534451.1"/>
    </source>
</evidence>